<feature type="binding site" evidence="12">
    <location>
        <position position="51"/>
    </location>
    <ligand>
        <name>[4Fe-4S] cluster</name>
        <dbReference type="ChEBI" id="CHEBI:49883"/>
    </ligand>
</feature>
<dbReference type="Pfam" id="PF02467">
    <property type="entry name" value="Whib"/>
    <property type="match status" value="1"/>
</dbReference>
<feature type="binding site" evidence="12">
    <location>
        <position position="22"/>
    </location>
    <ligand>
        <name>[4Fe-4S] cluster</name>
        <dbReference type="ChEBI" id="CHEBI:49883"/>
    </ligand>
</feature>
<comment type="caution">
    <text evidence="14">The sequence shown here is derived from an EMBL/GenBank/DDBJ whole genome shotgun (WGS) entry which is preliminary data.</text>
</comment>
<keyword evidence="9 12" id="KW-0238">DNA-binding</keyword>
<keyword evidence="10 12" id="KW-1015">Disulfide bond</keyword>
<dbReference type="PANTHER" id="PTHR38839">
    <property type="entry name" value="TRANSCRIPTIONAL REGULATOR WHID-RELATED"/>
    <property type="match status" value="1"/>
</dbReference>
<comment type="PTM">
    <text evidence="12">The Fe-S cluster can be nitrosylated by nitric oxide (NO).</text>
</comment>
<sequence length="92" mass="10603">MPRYKTLEPTAAFWSWRDDAACIGHEDLFFSLEEEAKGERREKEERAKRVCMTCPVLGSCRAFALETKELYGVWGGLTEAERHRIAGRHRTG</sequence>
<comment type="similarity">
    <text evidence="2 12">Belongs to the WhiB family.</text>
</comment>
<evidence type="ECO:0000256" key="10">
    <source>
        <dbReference type="ARBA" id="ARBA00023157"/>
    </source>
</evidence>
<reference evidence="14 15" key="1">
    <citation type="submission" date="2024-09" db="EMBL/GenBank/DDBJ databases">
        <authorList>
            <person name="Sun Q."/>
            <person name="Mori K."/>
        </authorList>
    </citation>
    <scope>NUCLEOTIDE SEQUENCE [LARGE SCALE GENOMIC DNA]</scope>
    <source>
        <strain evidence="14 15">CCM 7659</strain>
    </source>
</reference>
<keyword evidence="4 12" id="KW-0963">Cytoplasm</keyword>
<evidence type="ECO:0000256" key="8">
    <source>
        <dbReference type="ARBA" id="ARBA00023015"/>
    </source>
</evidence>
<dbReference type="Proteomes" id="UP001589700">
    <property type="component" value="Unassembled WGS sequence"/>
</dbReference>
<keyword evidence="15" id="KW-1185">Reference proteome</keyword>
<keyword evidence="5 12" id="KW-0479">Metal-binding</keyword>
<evidence type="ECO:0000256" key="2">
    <source>
        <dbReference type="ARBA" id="ARBA00006597"/>
    </source>
</evidence>
<evidence type="ECO:0000313" key="14">
    <source>
        <dbReference type="EMBL" id="MFB9260452.1"/>
    </source>
</evidence>
<evidence type="ECO:0000313" key="15">
    <source>
        <dbReference type="Proteomes" id="UP001589700"/>
    </source>
</evidence>
<dbReference type="InterPro" id="IPR003482">
    <property type="entry name" value="Whib"/>
</dbReference>
<keyword evidence="6 12" id="KW-0408">Iron</keyword>
<feature type="domain" description="4Fe-4S Wbl-type" evidence="13">
    <location>
        <begin position="21"/>
        <end position="84"/>
    </location>
</feature>
<comment type="cofactor">
    <cofactor evidence="12">
        <name>[4Fe-4S] cluster</name>
        <dbReference type="ChEBI" id="CHEBI:49883"/>
    </cofactor>
    <text evidence="12">Binds 1 [4Fe-4S] cluster per subunit. Following nitrosylation of the [4Fe-4S] cluster binds 1 [4Fe-8(NO)] cluster per subunit.</text>
</comment>
<comment type="function">
    <text evidence="12">Acts as a transcriptional regulator. Probably redox-responsive. The apo- but not holo-form probably binds DNA.</text>
</comment>
<keyword evidence="11 12" id="KW-0804">Transcription</keyword>
<proteinExistence type="inferred from homology"/>
<evidence type="ECO:0000256" key="6">
    <source>
        <dbReference type="ARBA" id="ARBA00023004"/>
    </source>
</evidence>
<evidence type="ECO:0000256" key="11">
    <source>
        <dbReference type="ARBA" id="ARBA00023163"/>
    </source>
</evidence>
<evidence type="ECO:0000256" key="3">
    <source>
        <dbReference type="ARBA" id="ARBA00022485"/>
    </source>
</evidence>
<organism evidence="14 15">
    <name type="scientific">Dietzia aerolata</name>
    <dbReference type="NCBI Taxonomy" id="595984"/>
    <lineage>
        <taxon>Bacteria</taxon>
        <taxon>Bacillati</taxon>
        <taxon>Actinomycetota</taxon>
        <taxon>Actinomycetes</taxon>
        <taxon>Mycobacteriales</taxon>
        <taxon>Dietziaceae</taxon>
        <taxon>Dietzia</taxon>
    </lineage>
</organism>
<accession>A0ABV5JSR8</accession>
<keyword evidence="8 12" id="KW-0805">Transcription regulation</keyword>
<evidence type="ECO:0000256" key="7">
    <source>
        <dbReference type="ARBA" id="ARBA00023014"/>
    </source>
</evidence>
<evidence type="ECO:0000256" key="5">
    <source>
        <dbReference type="ARBA" id="ARBA00022723"/>
    </source>
</evidence>
<evidence type="ECO:0000256" key="4">
    <source>
        <dbReference type="ARBA" id="ARBA00022490"/>
    </source>
</evidence>
<protein>
    <recommendedName>
        <fullName evidence="12">Transcriptional regulator WhiB</fullName>
    </recommendedName>
</protein>
<dbReference type="RefSeq" id="WP_182632052.1">
    <property type="nucleotide sequence ID" value="NZ_JAALDM010000115.1"/>
</dbReference>
<keyword evidence="3 12" id="KW-0004">4Fe-4S</keyword>
<dbReference type="HAMAP" id="MF_01479">
    <property type="entry name" value="WhiB"/>
    <property type="match status" value="1"/>
</dbReference>
<dbReference type="EMBL" id="JBHMDY010000006">
    <property type="protein sequence ID" value="MFB9260452.1"/>
    <property type="molecule type" value="Genomic_DNA"/>
</dbReference>
<feature type="binding site" evidence="12">
    <location>
        <position position="60"/>
    </location>
    <ligand>
        <name>[4Fe-4S] cluster</name>
        <dbReference type="ChEBI" id="CHEBI:49883"/>
    </ligand>
</feature>
<feature type="binding site" evidence="12">
    <location>
        <position position="54"/>
    </location>
    <ligand>
        <name>[4Fe-4S] cluster</name>
        <dbReference type="ChEBI" id="CHEBI:49883"/>
    </ligand>
</feature>
<keyword evidence="7 12" id="KW-0411">Iron-sulfur</keyword>
<evidence type="ECO:0000256" key="9">
    <source>
        <dbReference type="ARBA" id="ARBA00023125"/>
    </source>
</evidence>
<dbReference type="InterPro" id="IPR034768">
    <property type="entry name" value="4FE4S_WBL"/>
</dbReference>
<gene>
    <name evidence="12" type="primary">whiB</name>
    <name evidence="14" type="ORF">ACFFVD_11625</name>
</gene>
<dbReference type="PANTHER" id="PTHR38839:SF5">
    <property type="entry name" value="TRANSCRIPTIONAL REGULATOR WHID"/>
    <property type="match status" value="1"/>
</dbReference>
<dbReference type="PROSITE" id="PS51674">
    <property type="entry name" value="4FE4S_WBL"/>
    <property type="match status" value="1"/>
</dbReference>
<evidence type="ECO:0000259" key="13">
    <source>
        <dbReference type="PROSITE" id="PS51674"/>
    </source>
</evidence>
<comment type="PTM">
    <text evidence="12">Upon Fe-S cluster removal intramolecular disulfide bonds are formed.</text>
</comment>
<evidence type="ECO:0000256" key="1">
    <source>
        <dbReference type="ARBA" id="ARBA00004496"/>
    </source>
</evidence>
<comment type="subcellular location">
    <subcellularLocation>
        <location evidence="1 12">Cytoplasm</location>
    </subcellularLocation>
</comment>
<evidence type="ECO:0000256" key="12">
    <source>
        <dbReference type="HAMAP-Rule" id="MF_01479"/>
    </source>
</evidence>
<name>A0ABV5JSR8_9ACTN</name>